<evidence type="ECO:0000313" key="2">
    <source>
        <dbReference type="EMBL" id="GFP60497.1"/>
    </source>
</evidence>
<reference evidence="2 3" key="1">
    <citation type="submission" date="2020-07" db="EMBL/GenBank/DDBJ databases">
        <title>Trichoderma asperellum IC-1 whole genome shotgun sequence.</title>
        <authorList>
            <person name="Kanamasa S."/>
            <person name="Takahashi H."/>
        </authorList>
    </citation>
    <scope>NUCLEOTIDE SEQUENCE [LARGE SCALE GENOMIC DNA]</scope>
    <source>
        <strain evidence="2 3">IC-1</strain>
    </source>
</reference>
<evidence type="ECO:0000313" key="3">
    <source>
        <dbReference type="Proteomes" id="UP000517252"/>
    </source>
</evidence>
<dbReference type="OrthoDB" id="5388207at2759"/>
<comment type="caution">
    <text evidence="2">The sequence shown here is derived from an EMBL/GenBank/DDBJ whole genome shotgun (WGS) entry which is preliminary data.</text>
</comment>
<feature type="compositionally biased region" description="Basic and acidic residues" evidence="1">
    <location>
        <begin position="260"/>
        <end position="277"/>
    </location>
</feature>
<feature type="compositionally biased region" description="Polar residues" evidence="1">
    <location>
        <begin position="1"/>
        <end position="13"/>
    </location>
</feature>
<protein>
    <recommendedName>
        <fullName evidence="4">Glycine-rich cell wall structural protein 1</fullName>
    </recommendedName>
</protein>
<dbReference type="Proteomes" id="UP000517252">
    <property type="component" value="Unassembled WGS sequence"/>
</dbReference>
<name>A0A6V8R629_TRIAP</name>
<feature type="compositionally biased region" description="Low complexity" evidence="1">
    <location>
        <begin position="149"/>
        <end position="164"/>
    </location>
</feature>
<evidence type="ECO:0008006" key="4">
    <source>
        <dbReference type="Google" id="ProtNLM"/>
    </source>
</evidence>
<evidence type="ECO:0000256" key="1">
    <source>
        <dbReference type="SAM" id="MobiDB-lite"/>
    </source>
</evidence>
<proteinExistence type="predicted"/>
<feature type="region of interest" description="Disordered" evidence="1">
    <location>
        <begin position="1"/>
        <end position="286"/>
    </location>
</feature>
<dbReference type="AlphaFoldDB" id="A0A6V8R629"/>
<feature type="compositionally biased region" description="Low complexity" evidence="1">
    <location>
        <begin position="66"/>
        <end position="76"/>
    </location>
</feature>
<feature type="compositionally biased region" description="Polar residues" evidence="1">
    <location>
        <begin position="97"/>
        <end position="106"/>
    </location>
</feature>
<feature type="compositionally biased region" description="Basic and acidic residues" evidence="1">
    <location>
        <begin position="221"/>
        <end position="248"/>
    </location>
</feature>
<organism evidence="2 3">
    <name type="scientific">Trichoderma asperellum</name>
    <name type="common">Filamentous fungus</name>
    <dbReference type="NCBI Taxonomy" id="101201"/>
    <lineage>
        <taxon>Eukaryota</taxon>
        <taxon>Fungi</taxon>
        <taxon>Dikarya</taxon>
        <taxon>Ascomycota</taxon>
        <taxon>Pezizomycotina</taxon>
        <taxon>Sordariomycetes</taxon>
        <taxon>Hypocreomycetidae</taxon>
        <taxon>Hypocreales</taxon>
        <taxon>Hypocreaceae</taxon>
        <taxon>Trichoderma</taxon>
    </lineage>
</organism>
<gene>
    <name evidence="2" type="ORF">TASIC1_0019004300</name>
</gene>
<feature type="compositionally biased region" description="Basic and acidic residues" evidence="1">
    <location>
        <begin position="188"/>
        <end position="199"/>
    </location>
</feature>
<dbReference type="EMBL" id="BLZH01000019">
    <property type="protein sequence ID" value="GFP60497.1"/>
    <property type="molecule type" value="Genomic_DNA"/>
</dbReference>
<sequence>MASALETLNQLASSAAKAVWGDSNDAETHKEPISGATGDVSKGEPYDAGNLDPQAQSKVESRLSGEESAAAAAEPSELADDEHYTLSSSKKDKDNLSAATTTTTNDGLHEPRGTPTTGVNPEEGKPLDELTGKGPRPIEIVAKENGGNAAAAATEDSSTSASAAPEEKKPETADAQQNTTTTNNDSTSSKKEATDEEYVKSSGLAADGGDFDAAKPGAGLEADRLMEQKGIKTDDVDNNNTEHKDQDKNSSSSSSGGGRKSSDSSRRDKPKLKERIKNKLHIHGSN</sequence>
<accession>A0A6V8R629</accession>
<feature type="compositionally biased region" description="Basic and acidic residues" evidence="1">
    <location>
        <begin position="81"/>
        <end position="95"/>
    </location>
</feature>
<feature type="compositionally biased region" description="Low complexity" evidence="1">
    <location>
        <begin position="173"/>
        <end position="187"/>
    </location>
</feature>
<feature type="compositionally biased region" description="Basic and acidic residues" evidence="1">
    <location>
        <begin position="122"/>
        <end position="131"/>
    </location>
</feature>